<name>A0A9D4WQ03_PEA</name>
<dbReference type="EMBL" id="JAMSHJ010000005">
    <property type="protein sequence ID" value="KAI5404725.1"/>
    <property type="molecule type" value="Genomic_DNA"/>
</dbReference>
<dbReference type="Gramene" id="Psat5g053800.1">
    <property type="protein sequence ID" value="Psat5g053800.1.cds"/>
    <property type="gene ID" value="Psat5g053800"/>
</dbReference>
<organism evidence="3 4">
    <name type="scientific">Pisum sativum</name>
    <name type="common">Garden pea</name>
    <name type="synonym">Lathyrus oleraceus</name>
    <dbReference type="NCBI Taxonomy" id="3888"/>
    <lineage>
        <taxon>Eukaryota</taxon>
        <taxon>Viridiplantae</taxon>
        <taxon>Streptophyta</taxon>
        <taxon>Embryophyta</taxon>
        <taxon>Tracheophyta</taxon>
        <taxon>Spermatophyta</taxon>
        <taxon>Magnoliopsida</taxon>
        <taxon>eudicotyledons</taxon>
        <taxon>Gunneridae</taxon>
        <taxon>Pentapetalae</taxon>
        <taxon>rosids</taxon>
        <taxon>fabids</taxon>
        <taxon>Fabales</taxon>
        <taxon>Fabaceae</taxon>
        <taxon>Papilionoideae</taxon>
        <taxon>50 kb inversion clade</taxon>
        <taxon>NPAAA clade</taxon>
        <taxon>Hologalegina</taxon>
        <taxon>IRL clade</taxon>
        <taxon>Fabeae</taxon>
        <taxon>Lathyrus</taxon>
    </lineage>
</organism>
<dbReference type="Pfam" id="PF13889">
    <property type="entry name" value="Chromosome_seg"/>
    <property type="match status" value="1"/>
</dbReference>
<comment type="caution">
    <text evidence="3">The sequence shown here is derived from an EMBL/GenBank/DDBJ whole genome shotgun (WGS) entry which is preliminary data.</text>
</comment>
<accession>A0A9D4WQ03</accession>
<sequence length="490" mass="55420">MGLPQVSSAYLAEEVATSLGTFVQNAPRIATHMANPEENNVLELSKESPISNMSDKDGKFKIQKLKVDAEEQIDRLSVNAEQIMQTPTSRAVGFQVRASASRVNHFGGVGYSPTEVSESHVKKRLFSTLNVTEAMFRPQGKTSSPRFPLSPLGRKSCTNEKMGECRDFDTMLSNANLLTADNSIDMNEYWTYPASFPRQHGKLRRPMKRLPIRRSLVGSFEESLLSGRLLSEKVSQKIEGFLAMLNVTGGNFSPQSRKIPFAVTSVDGDKYLLYYSSINLSGKLLSSKSRVTKCQRTLSMDESRYEKRRIRIPIKGRIQLVLSNPERTPIHTFFCNYDLSDMPADTKTFLRQKITLASSRSMSTTGKEIQTDSDTDTKSSSRRLVDEDTFLNGSTKINDNSINNCVLLYALHLRFMCTLPKKRTRSVPTRKSDPVSSEARKLVDNEDERSFYLYDDMRVVFPQRHSDSDEGKLHVEYHFPSNPKYFDISS</sequence>
<dbReference type="PANTHER" id="PTHR13199">
    <property type="entry name" value="GH03947P"/>
    <property type="match status" value="1"/>
</dbReference>
<dbReference type="InterPro" id="IPR033473">
    <property type="entry name" value="Atos-like_C"/>
</dbReference>
<dbReference type="PANTHER" id="PTHR13199:SF11">
    <property type="entry name" value="PROTEIN ATOSSA"/>
    <property type="match status" value="1"/>
</dbReference>
<dbReference type="SMART" id="SM01177">
    <property type="entry name" value="DUF4210"/>
    <property type="match status" value="1"/>
</dbReference>
<evidence type="ECO:0000256" key="1">
    <source>
        <dbReference type="SAM" id="MobiDB-lite"/>
    </source>
</evidence>
<dbReference type="AlphaFoldDB" id="A0A9D4WQ03"/>
<dbReference type="OrthoDB" id="8625101at2759"/>
<dbReference type="Gramene" id="Psat05G0176000-T1">
    <property type="protein sequence ID" value="KAI5404725.1"/>
    <property type="gene ID" value="KIW84_051760"/>
</dbReference>
<proteinExistence type="predicted"/>
<keyword evidence="4" id="KW-1185">Reference proteome</keyword>
<dbReference type="Proteomes" id="UP001058974">
    <property type="component" value="Chromosome 5"/>
</dbReference>
<evidence type="ECO:0000259" key="2">
    <source>
        <dbReference type="SMART" id="SM01177"/>
    </source>
</evidence>
<dbReference type="InterPro" id="IPR051506">
    <property type="entry name" value="ATOS_Transcription_Regulators"/>
</dbReference>
<feature type="region of interest" description="Disordered" evidence="1">
    <location>
        <begin position="361"/>
        <end position="381"/>
    </location>
</feature>
<dbReference type="Pfam" id="PF13915">
    <property type="entry name" value="DUF4210"/>
    <property type="match status" value="1"/>
</dbReference>
<reference evidence="3 4" key="1">
    <citation type="journal article" date="2022" name="Nat. Genet.">
        <title>Improved pea reference genome and pan-genome highlight genomic features and evolutionary characteristics.</title>
        <authorList>
            <person name="Yang T."/>
            <person name="Liu R."/>
            <person name="Luo Y."/>
            <person name="Hu S."/>
            <person name="Wang D."/>
            <person name="Wang C."/>
            <person name="Pandey M.K."/>
            <person name="Ge S."/>
            <person name="Xu Q."/>
            <person name="Li N."/>
            <person name="Li G."/>
            <person name="Huang Y."/>
            <person name="Saxena R.K."/>
            <person name="Ji Y."/>
            <person name="Li M."/>
            <person name="Yan X."/>
            <person name="He Y."/>
            <person name="Liu Y."/>
            <person name="Wang X."/>
            <person name="Xiang C."/>
            <person name="Varshney R.K."/>
            <person name="Ding H."/>
            <person name="Gao S."/>
            <person name="Zong X."/>
        </authorList>
    </citation>
    <scope>NUCLEOTIDE SEQUENCE [LARGE SCALE GENOMIC DNA]</scope>
    <source>
        <strain evidence="3 4">cv. Zhongwan 6</strain>
    </source>
</reference>
<evidence type="ECO:0000313" key="3">
    <source>
        <dbReference type="EMBL" id="KAI5404725.1"/>
    </source>
</evidence>
<evidence type="ECO:0000313" key="4">
    <source>
        <dbReference type="Proteomes" id="UP001058974"/>
    </source>
</evidence>
<dbReference type="InterPro" id="IPR025261">
    <property type="entry name" value="Atos-like_cons_dom"/>
</dbReference>
<feature type="domain" description="Atos-like conserved" evidence="2">
    <location>
        <begin position="216"/>
        <end position="275"/>
    </location>
</feature>
<gene>
    <name evidence="3" type="ORF">KIW84_051760</name>
</gene>
<protein>
    <recommendedName>
        <fullName evidence="2">Atos-like conserved domain-containing protein</fullName>
    </recommendedName>
</protein>